<dbReference type="PANTHER" id="PTHR34454">
    <property type="entry name" value="TUNICAMYCIN INDUCED PROTEIN"/>
    <property type="match status" value="1"/>
</dbReference>
<feature type="non-terminal residue" evidence="1">
    <location>
        <position position="1"/>
    </location>
</feature>
<evidence type="ECO:0000313" key="1">
    <source>
        <dbReference type="EMBL" id="AIU50039.1"/>
    </source>
</evidence>
<feature type="non-terminal residue" evidence="1">
    <location>
        <position position="295"/>
    </location>
</feature>
<dbReference type="AlphaFoldDB" id="A0A097PPS3"/>
<dbReference type="PANTHER" id="PTHR34454:SF2">
    <property type="entry name" value="PROTEIN TUNICAMYCIN INDUCED 1"/>
    <property type="match status" value="1"/>
</dbReference>
<dbReference type="InterPro" id="IPR053283">
    <property type="entry name" value="TUNICAMYCIN_INDUCED_1"/>
</dbReference>
<sequence length="295" mass="32654">KMITDFKEVIAKKLGAKSTIVDYDFSDSLMGQATVYEFGLDVDGKVFPLKFVEDVKNWKSVDSSVLEPFDLSGPMELWIQDGQDMRLSLPHDVDAGDVKKVVLSDGATVTVRGAKAVVLRHPIELPPSSLSNHLYLASPLVSLRIVGPSSLTARLKVKRLGPGQLQLSSGTWPLSSINESDPKLAILQQILSNTLDAAAEKSNGSTRLTHAETSVQTMMKMAFGIERRLDNLFPAWRTRPEVSRLHFEVLAKVEEELKTEMLKQVFPDSASEPDKRSARPRLDLLPMFPPSPFTL</sequence>
<dbReference type="EMBL" id="KM399385">
    <property type="protein sequence ID" value="AIU50039.1"/>
    <property type="molecule type" value="mRNA"/>
</dbReference>
<protein>
    <submittedName>
        <fullName evidence="1">Tunicamycin induced 1</fullName>
    </submittedName>
</protein>
<name>A0A097PPS3_CABCA</name>
<reference evidence="1" key="1">
    <citation type="journal article" date="2014" name="Nat. Commun.">
        <title>Resolution of deep angiosperm phylogeny using conserved nuclear genes and estimates of early divergence times.</title>
        <authorList>
            <person name="Zeng L."/>
            <person name="Zhang Q."/>
            <person name="Sun R."/>
            <person name="Kong H."/>
            <person name="Zhang N."/>
            <person name="Ma H."/>
        </authorList>
    </citation>
    <scope>NUCLEOTIDE SEQUENCE</scope>
</reference>
<organism evidence="1">
    <name type="scientific">Cabomba caroliniana</name>
    <name type="common">Carolina fanwort</name>
    <dbReference type="NCBI Taxonomy" id="4426"/>
    <lineage>
        <taxon>Eukaryota</taxon>
        <taxon>Viridiplantae</taxon>
        <taxon>Streptophyta</taxon>
        <taxon>Embryophyta</taxon>
        <taxon>Tracheophyta</taxon>
        <taxon>Spermatophyta</taxon>
        <taxon>Magnoliopsida</taxon>
        <taxon>Nymphaeales</taxon>
        <taxon>Cabombaceae</taxon>
        <taxon>Cabomba</taxon>
    </lineage>
</organism>
<proteinExistence type="evidence at transcript level"/>
<accession>A0A097PPS3</accession>